<keyword evidence="1" id="KW-1133">Transmembrane helix</keyword>
<dbReference type="AlphaFoldDB" id="A0A2G6MTC3"/>
<evidence type="ECO:0000313" key="2">
    <source>
        <dbReference type="EMBL" id="PIE63348.1"/>
    </source>
</evidence>
<accession>A0A2G6MTC3</accession>
<protein>
    <submittedName>
        <fullName evidence="2">Uncharacterized protein</fullName>
    </submittedName>
</protein>
<comment type="caution">
    <text evidence="2">The sequence shown here is derived from an EMBL/GenBank/DDBJ whole genome shotgun (WGS) entry which is preliminary data.</text>
</comment>
<keyword evidence="1" id="KW-0472">Membrane</keyword>
<organism evidence="2 3">
    <name type="scientific">Desulfobacter postgatei</name>
    <dbReference type="NCBI Taxonomy" id="2293"/>
    <lineage>
        <taxon>Bacteria</taxon>
        <taxon>Pseudomonadati</taxon>
        <taxon>Thermodesulfobacteriota</taxon>
        <taxon>Desulfobacteria</taxon>
        <taxon>Desulfobacterales</taxon>
        <taxon>Desulfobacteraceae</taxon>
        <taxon>Desulfobacter</taxon>
    </lineage>
</organism>
<reference evidence="2 3" key="1">
    <citation type="submission" date="2017-10" db="EMBL/GenBank/DDBJ databases">
        <title>Novel microbial diversity and functional potential in the marine mammal oral microbiome.</title>
        <authorList>
            <person name="Dudek N.K."/>
            <person name="Sun C.L."/>
            <person name="Burstein D."/>
            <person name="Kantor R.S."/>
            <person name="Aliaga Goltsman D.S."/>
            <person name="Bik E.M."/>
            <person name="Thomas B.C."/>
            <person name="Banfield J.F."/>
            <person name="Relman D.A."/>
        </authorList>
    </citation>
    <scope>NUCLEOTIDE SEQUENCE [LARGE SCALE GENOMIC DNA]</scope>
    <source>
        <strain evidence="2">DOLJORAL78_47_202</strain>
    </source>
</reference>
<dbReference type="Proteomes" id="UP000231203">
    <property type="component" value="Unassembled WGS sequence"/>
</dbReference>
<evidence type="ECO:0000313" key="3">
    <source>
        <dbReference type="Proteomes" id="UP000231203"/>
    </source>
</evidence>
<keyword evidence="1" id="KW-0812">Transmembrane</keyword>
<gene>
    <name evidence="2" type="ORF">CSA25_00715</name>
</gene>
<dbReference type="EMBL" id="PDTI01000009">
    <property type="protein sequence ID" value="PIE63348.1"/>
    <property type="molecule type" value="Genomic_DNA"/>
</dbReference>
<feature type="transmembrane region" description="Helical" evidence="1">
    <location>
        <begin position="32"/>
        <end position="54"/>
    </location>
</feature>
<evidence type="ECO:0000256" key="1">
    <source>
        <dbReference type="SAM" id="Phobius"/>
    </source>
</evidence>
<proteinExistence type="predicted"/>
<name>A0A2G6MTC3_9BACT</name>
<sequence length="70" mass="8380">MPNNMPADEKYDIFSIKPLIFSNLFKIINLNLQSYLLVLAFLVQEGFNMIIFLLKEYLFLTRFHMGFRML</sequence>